<dbReference type="CDD" id="cd02520">
    <property type="entry name" value="Glucosylceramide_synthase"/>
    <property type="match status" value="1"/>
</dbReference>
<dbReference type="GO" id="GO:0006679">
    <property type="term" value="P:glucosylceramide biosynthetic process"/>
    <property type="evidence" value="ECO:0007669"/>
    <property type="project" value="TreeGrafter"/>
</dbReference>
<feature type="transmembrane region" description="Helical" evidence="15">
    <location>
        <begin position="384"/>
        <end position="406"/>
    </location>
</feature>
<evidence type="ECO:0000256" key="14">
    <source>
        <dbReference type="ARBA" id="ARBA00032575"/>
    </source>
</evidence>
<evidence type="ECO:0000256" key="2">
    <source>
        <dbReference type="ARBA" id="ARBA00004760"/>
    </source>
</evidence>
<dbReference type="Pfam" id="PF13506">
    <property type="entry name" value="Glyco_transf_21"/>
    <property type="match status" value="1"/>
</dbReference>
<protein>
    <recommendedName>
        <fullName evidence="6">Ceramide glucosyltransferase</fullName>
        <ecNumber evidence="5">2.4.1.80</ecNumber>
    </recommendedName>
    <alternativeName>
        <fullName evidence="13">Glucosylceramide synthase</fullName>
    </alternativeName>
    <alternativeName>
        <fullName evidence="14">UDP-glucose ceramide glucosyltransferase</fullName>
    </alternativeName>
    <alternativeName>
        <fullName evidence="12">UDP-glucose:N-acylsphingosine D-glucosyltransferase</fullName>
    </alternativeName>
</protein>
<dbReference type="SUPFAM" id="SSF53448">
    <property type="entry name" value="Nucleotide-diphospho-sugar transferases"/>
    <property type="match status" value="1"/>
</dbReference>
<evidence type="ECO:0000256" key="11">
    <source>
        <dbReference type="ARBA" id="ARBA00023136"/>
    </source>
</evidence>
<dbReference type="PANTHER" id="PTHR12726">
    <property type="entry name" value="CERAMIDE GLUCOSYLTRANSFERASE"/>
    <property type="match status" value="1"/>
</dbReference>
<evidence type="ECO:0000256" key="13">
    <source>
        <dbReference type="ARBA" id="ARBA00031543"/>
    </source>
</evidence>
<dbReference type="STRING" id="1314777.A0A165AHH3"/>
<comment type="pathway">
    <text evidence="3">Sphingolipid metabolism.</text>
</comment>
<keyword evidence="8" id="KW-0808">Transferase</keyword>
<dbReference type="InterPro" id="IPR025993">
    <property type="entry name" value="Ceramide_glucosylTrfase"/>
</dbReference>
<evidence type="ECO:0000256" key="15">
    <source>
        <dbReference type="SAM" id="Phobius"/>
    </source>
</evidence>
<dbReference type="UniPathway" id="UPA00222"/>
<name>A0A165AHH3_9AGAM</name>
<dbReference type="Gene3D" id="3.90.550.10">
    <property type="entry name" value="Spore Coat Polysaccharide Biosynthesis Protein SpsA, Chain A"/>
    <property type="match status" value="1"/>
</dbReference>
<evidence type="ECO:0000256" key="4">
    <source>
        <dbReference type="ARBA" id="ARBA00006739"/>
    </source>
</evidence>
<proteinExistence type="inferred from homology"/>
<dbReference type="PANTHER" id="PTHR12726:SF0">
    <property type="entry name" value="CERAMIDE GLUCOSYLTRANSFERASE"/>
    <property type="match status" value="1"/>
</dbReference>
<evidence type="ECO:0000313" key="17">
    <source>
        <dbReference type="Proteomes" id="UP000076722"/>
    </source>
</evidence>
<evidence type="ECO:0000256" key="3">
    <source>
        <dbReference type="ARBA" id="ARBA00004991"/>
    </source>
</evidence>
<feature type="transmembrane region" description="Helical" evidence="15">
    <location>
        <begin position="348"/>
        <end position="372"/>
    </location>
</feature>
<dbReference type="Proteomes" id="UP000076722">
    <property type="component" value="Unassembled WGS sequence"/>
</dbReference>
<reference evidence="16 17" key="1">
    <citation type="journal article" date="2016" name="Mol. Biol. Evol.">
        <title>Comparative Genomics of Early-Diverging Mushroom-Forming Fungi Provides Insights into the Origins of Lignocellulose Decay Capabilities.</title>
        <authorList>
            <person name="Nagy L.G."/>
            <person name="Riley R."/>
            <person name="Tritt A."/>
            <person name="Adam C."/>
            <person name="Daum C."/>
            <person name="Floudas D."/>
            <person name="Sun H."/>
            <person name="Yadav J.S."/>
            <person name="Pangilinan J."/>
            <person name="Larsson K.H."/>
            <person name="Matsuura K."/>
            <person name="Barry K."/>
            <person name="Labutti K."/>
            <person name="Kuo R."/>
            <person name="Ohm R.A."/>
            <person name="Bhattacharya S.S."/>
            <person name="Shirouzu T."/>
            <person name="Yoshinaga Y."/>
            <person name="Martin F.M."/>
            <person name="Grigoriev I.V."/>
            <person name="Hibbett D.S."/>
        </authorList>
    </citation>
    <scope>NUCLEOTIDE SEQUENCE [LARGE SCALE GENOMIC DNA]</scope>
    <source>
        <strain evidence="16 17">HHB9708</strain>
    </source>
</reference>
<evidence type="ECO:0000256" key="10">
    <source>
        <dbReference type="ARBA" id="ARBA00022989"/>
    </source>
</evidence>
<keyword evidence="9 15" id="KW-0812">Transmembrane</keyword>
<dbReference type="OrthoDB" id="1483400at2759"/>
<sequence>MVNDGIQFLDIAAVVVVVWYFVLWSICLLGWYSARSRYNIRPRSPLATAASDTVPGVSVLRPLKGLDANLFENLESSFVQEYPKFEILLSVADENDQALDVVRRLMEKYPQVKARIIIGDETAGINPKVNNLLKPFREASYDILWVLDSGIQSSPGTLARSVDALNGPVTSSRFKKMGIVHHVPFVRISGPTSAHSLGTRLEEAFLNTTHGKMYIALNALAVESCVVGKSNMYRRSDVELLDGSLRPHDPPERGAPNTGLAAFARFLAEDNMIASALWHELNLQHTLSCDVAYNVLGEMPLSGYLQRRIRWIRVRKHMVLAATLLEPLTESVMLSILASWAFSRLISLPVWLFLLVNYCGWIAVDLNIYSILGGHPLPRDKTLAFLWAWTLRELLTFPIWLVAVVGNEVEWRGTKYRVTHNGEVESTDLVDGKPKTWFSRRSRPNGYQEVAQE</sequence>
<dbReference type="GO" id="GO:0008120">
    <property type="term" value="F:ceramide glucosyltransferase activity"/>
    <property type="evidence" value="ECO:0007669"/>
    <property type="project" value="UniProtKB-EC"/>
</dbReference>
<evidence type="ECO:0000256" key="8">
    <source>
        <dbReference type="ARBA" id="ARBA00022679"/>
    </source>
</evidence>
<feature type="transmembrane region" description="Helical" evidence="15">
    <location>
        <begin position="12"/>
        <end position="34"/>
    </location>
</feature>
<comment type="pathway">
    <text evidence="2">Lipid metabolism; sphingolipid metabolism.</text>
</comment>
<keyword evidence="11 15" id="KW-0472">Membrane</keyword>
<evidence type="ECO:0000256" key="5">
    <source>
        <dbReference type="ARBA" id="ARBA00012699"/>
    </source>
</evidence>
<dbReference type="GO" id="GO:0016020">
    <property type="term" value="C:membrane"/>
    <property type="evidence" value="ECO:0007669"/>
    <property type="project" value="UniProtKB-SubCell"/>
</dbReference>
<evidence type="ECO:0000256" key="9">
    <source>
        <dbReference type="ARBA" id="ARBA00022692"/>
    </source>
</evidence>
<evidence type="ECO:0000313" key="16">
    <source>
        <dbReference type="EMBL" id="KZS98999.1"/>
    </source>
</evidence>
<dbReference type="AlphaFoldDB" id="A0A165AHH3"/>
<dbReference type="EMBL" id="KV419394">
    <property type="protein sequence ID" value="KZS98999.1"/>
    <property type="molecule type" value="Genomic_DNA"/>
</dbReference>
<accession>A0A165AHH3</accession>
<evidence type="ECO:0000256" key="6">
    <source>
        <dbReference type="ARBA" id="ARBA00019988"/>
    </source>
</evidence>
<gene>
    <name evidence="16" type="ORF">SISNIDRAFT_472071</name>
</gene>
<evidence type="ECO:0000256" key="12">
    <source>
        <dbReference type="ARBA" id="ARBA00031017"/>
    </source>
</evidence>
<keyword evidence="10 15" id="KW-1133">Transmembrane helix</keyword>
<keyword evidence="17" id="KW-1185">Reference proteome</keyword>
<evidence type="ECO:0000256" key="7">
    <source>
        <dbReference type="ARBA" id="ARBA00022676"/>
    </source>
</evidence>
<keyword evidence="7" id="KW-0328">Glycosyltransferase</keyword>
<comment type="similarity">
    <text evidence="4">Belongs to the glycosyltransferase 2 family.</text>
</comment>
<organism evidence="16 17">
    <name type="scientific">Sistotremastrum niveocremeum HHB9708</name>
    <dbReference type="NCBI Taxonomy" id="1314777"/>
    <lineage>
        <taxon>Eukaryota</taxon>
        <taxon>Fungi</taxon>
        <taxon>Dikarya</taxon>
        <taxon>Basidiomycota</taxon>
        <taxon>Agaricomycotina</taxon>
        <taxon>Agaricomycetes</taxon>
        <taxon>Sistotremastrales</taxon>
        <taxon>Sistotremastraceae</taxon>
        <taxon>Sertulicium</taxon>
        <taxon>Sertulicium niveocremeum</taxon>
    </lineage>
</organism>
<comment type="subcellular location">
    <subcellularLocation>
        <location evidence="1">Membrane</location>
        <topology evidence="1">Multi-pass membrane protein</topology>
    </subcellularLocation>
</comment>
<dbReference type="InterPro" id="IPR029044">
    <property type="entry name" value="Nucleotide-diphossugar_trans"/>
</dbReference>
<evidence type="ECO:0000256" key="1">
    <source>
        <dbReference type="ARBA" id="ARBA00004141"/>
    </source>
</evidence>
<dbReference type="EC" id="2.4.1.80" evidence="5"/>